<keyword evidence="3" id="KW-1185">Reference proteome</keyword>
<dbReference type="RefSeq" id="WP_163285297.1">
    <property type="nucleotide sequence ID" value="NZ_JAAGVY010000017.1"/>
</dbReference>
<organism evidence="2 3">
    <name type="scientific">Cryomorpha ignava</name>
    <dbReference type="NCBI Taxonomy" id="101383"/>
    <lineage>
        <taxon>Bacteria</taxon>
        <taxon>Pseudomonadati</taxon>
        <taxon>Bacteroidota</taxon>
        <taxon>Flavobacteriia</taxon>
        <taxon>Flavobacteriales</taxon>
        <taxon>Cryomorphaceae</taxon>
        <taxon>Cryomorpha</taxon>
    </lineage>
</organism>
<dbReference type="Proteomes" id="UP000486602">
    <property type="component" value="Unassembled WGS sequence"/>
</dbReference>
<gene>
    <name evidence="2" type="ORF">G3O08_10375</name>
</gene>
<feature type="chain" id="PRO_5029665521" evidence="1">
    <location>
        <begin position="17"/>
        <end position="164"/>
    </location>
</feature>
<comment type="caution">
    <text evidence="2">The sequence shown here is derived from an EMBL/GenBank/DDBJ whole genome shotgun (WGS) entry which is preliminary data.</text>
</comment>
<name>A0A7K3WR13_9FLAO</name>
<evidence type="ECO:0000313" key="3">
    <source>
        <dbReference type="Proteomes" id="UP000486602"/>
    </source>
</evidence>
<dbReference type="AlphaFoldDB" id="A0A7K3WR13"/>
<evidence type="ECO:0000256" key="1">
    <source>
        <dbReference type="SAM" id="SignalP"/>
    </source>
</evidence>
<proteinExistence type="predicted"/>
<evidence type="ECO:0000313" key="2">
    <source>
        <dbReference type="EMBL" id="NEN23904.1"/>
    </source>
</evidence>
<dbReference type="Pfam" id="PF20420">
    <property type="entry name" value="DUF6702"/>
    <property type="match status" value="1"/>
</dbReference>
<dbReference type="EMBL" id="JAAGVY010000017">
    <property type="protein sequence ID" value="NEN23904.1"/>
    <property type="molecule type" value="Genomic_DNA"/>
</dbReference>
<keyword evidence="1" id="KW-0732">Signal</keyword>
<dbReference type="InterPro" id="IPR046525">
    <property type="entry name" value="DUF6702"/>
</dbReference>
<accession>A0A7K3WR13</accession>
<sequence length="164" mass="18749">MKMLLILFLGMLNVSASTHEFYVGMTEIRYSENSQSYQITLKLFTDDLENAIYKASGDSLNLGNPKELPQSDNLISNYLRKHLSLEDGNENPLTLNDVGRETELDVTWIYFESQEMKPQDALRIKNDIFMEMHPEQTHIVNLIQKGITTSTLLHSAKTEALLKP</sequence>
<feature type="signal peptide" evidence="1">
    <location>
        <begin position="1"/>
        <end position="16"/>
    </location>
</feature>
<protein>
    <submittedName>
        <fullName evidence="2">Uncharacterized protein</fullName>
    </submittedName>
</protein>
<reference evidence="2 3" key="1">
    <citation type="submission" date="2020-02" db="EMBL/GenBank/DDBJ databases">
        <title>Out from the shadows clarifying the taxonomy of the family Cryomorphaceae and related taxa by utilizing the GTDB taxonomic framework.</title>
        <authorList>
            <person name="Bowman J.P."/>
        </authorList>
    </citation>
    <scope>NUCLEOTIDE SEQUENCE [LARGE SCALE GENOMIC DNA]</scope>
    <source>
        <strain evidence="2 3">QSSC 1-22</strain>
    </source>
</reference>